<dbReference type="InterPro" id="IPR011989">
    <property type="entry name" value="ARM-like"/>
</dbReference>
<dbReference type="InterPro" id="IPR004155">
    <property type="entry name" value="PBS_lyase_HEAT"/>
</dbReference>
<protein>
    <recommendedName>
        <fullName evidence="1">D-inositol 3-phosphate glycosyltransferase</fullName>
    </recommendedName>
</protein>
<dbReference type="SUPFAM" id="SSF53756">
    <property type="entry name" value="UDP-Glycosyltransferase/glycogen phosphorylase"/>
    <property type="match status" value="1"/>
</dbReference>
<dbReference type="RefSeq" id="WP_110106263.1">
    <property type="nucleotide sequence ID" value="NZ_JACBZZ010000001.1"/>
</dbReference>
<dbReference type="SMART" id="SM00567">
    <property type="entry name" value="EZ_HEAT"/>
    <property type="match status" value="3"/>
</dbReference>
<dbReference type="Pfam" id="PF00534">
    <property type="entry name" value="Glycos_transf_1"/>
    <property type="match status" value="1"/>
</dbReference>
<dbReference type="EMBL" id="QHLZ01000006">
    <property type="protein sequence ID" value="PXA65087.1"/>
    <property type="molecule type" value="Genomic_DNA"/>
</dbReference>
<dbReference type="SUPFAM" id="SSF48371">
    <property type="entry name" value="ARM repeat"/>
    <property type="match status" value="1"/>
</dbReference>
<comment type="caution">
    <text evidence="4">The sequence shown here is derived from an EMBL/GenBank/DDBJ whole genome shotgun (WGS) entry which is preliminary data.</text>
</comment>
<dbReference type="OrthoDB" id="2421289at2"/>
<dbReference type="InterPro" id="IPR050194">
    <property type="entry name" value="Glycosyltransferase_grp1"/>
</dbReference>
<evidence type="ECO:0000256" key="1">
    <source>
        <dbReference type="ARBA" id="ARBA00021292"/>
    </source>
</evidence>
<dbReference type="PANTHER" id="PTHR45947:SF3">
    <property type="entry name" value="SULFOQUINOVOSYL TRANSFERASE SQD2"/>
    <property type="match status" value="1"/>
</dbReference>
<name>A0A2V3DQQ6_9MICC</name>
<dbReference type="PANTHER" id="PTHR45947">
    <property type="entry name" value="SULFOQUINOVOSYL TRANSFERASE SQD2"/>
    <property type="match status" value="1"/>
</dbReference>
<dbReference type="InterPro" id="IPR016024">
    <property type="entry name" value="ARM-type_fold"/>
</dbReference>
<keyword evidence="5" id="KW-1185">Reference proteome</keyword>
<dbReference type="InterPro" id="IPR001296">
    <property type="entry name" value="Glyco_trans_1"/>
</dbReference>
<proteinExistence type="predicted"/>
<dbReference type="GO" id="GO:0016757">
    <property type="term" value="F:glycosyltransferase activity"/>
    <property type="evidence" value="ECO:0007669"/>
    <property type="project" value="InterPro"/>
</dbReference>
<evidence type="ECO:0000256" key="2">
    <source>
        <dbReference type="ARBA" id="ARBA00022679"/>
    </source>
</evidence>
<feature type="domain" description="Glycosyl transferase family 1" evidence="3">
    <location>
        <begin position="523"/>
        <end position="682"/>
    </location>
</feature>
<dbReference type="Proteomes" id="UP000246303">
    <property type="component" value="Unassembled WGS sequence"/>
</dbReference>
<dbReference type="Gene3D" id="1.25.10.10">
    <property type="entry name" value="Leucine-rich Repeat Variant"/>
    <property type="match status" value="1"/>
</dbReference>
<keyword evidence="2 4" id="KW-0808">Transferase</keyword>
<evidence type="ECO:0000313" key="5">
    <source>
        <dbReference type="Proteomes" id="UP000246303"/>
    </source>
</evidence>
<organism evidence="4 5">
    <name type="scientific">Arthrobacter psychrochitiniphilus</name>
    <dbReference type="NCBI Taxonomy" id="291045"/>
    <lineage>
        <taxon>Bacteria</taxon>
        <taxon>Bacillati</taxon>
        <taxon>Actinomycetota</taxon>
        <taxon>Actinomycetes</taxon>
        <taxon>Micrococcales</taxon>
        <taxon>Micrococcaceae</taxon>
        <taxon>Arthrobacter</taxon>
    </lineage>
</organism>
<evidence type="ECO:0000259" key="3">
    <source>
        <dbReference type="Pfam" id="PF00534"/>
    </source>
</evidence>
<gene>
    <name evidence="4" type="ORF">CVS29_10330</name>
</gene>
<reference evidence="4 5" key="1">
    <citation type="submission" date="2018-05" db="EMBL/GenBank/DDBJ databases">
        <title>Genetic diversity of glacier-inhabiting Cryobacterium bacteria in China and description of Cryobacterium mengkeensis sp. nov. and Arthrobacter glacialis sp. nov.</title>
        <authorList>
            <person name="Liu Q."/>
            <person name="Xin Y.-H."/>
        </authorList>
    </citation>
    <scope>NUCLEOTIDE SEQUENCE [LARGE SCALE GENOMIC DNA]</scope>
    <source>
        <strain evidence="4 5">GP3</strain>
    </source>
</reference>
<sequence length="736" mass="79005">MRVQNCLDALKHADRLVDALRLADDLAVQASQNGGVRNIRILRNAISSKDQIVAIAATHALGQMVDEEADSVLSDLLSSEHGFIREHAAWAHRSRSPHLESMGRLVGLVASGGFAGMLSQRTLEAWGTSVPEMVSVSLESALLGVARVESRYRLVETLGLVQHAISTTLLLRLANDPGEDMSVRSAAVAALGQRRGQPKVVELLTLLVEGGGHLAEVARLSLMDLDVHDVPDIDLDMPQQGSNLTVAQLFLNADIDAHLSHSGSGDNGGIATLLVRLGDALVAGQQRNPDDVQVGGGRNLQVDRVLTLSRGKAEAASQSMAALGNIEQGHVYGHIPLLQDPKQSANPWTFWVAARRGISRLLRAAGNVDVLHLRMADVGSLAAFDVARALDIPVVFTVAPDPHAVINSMDLAGTLNRENFGTTDEIEHFWFRARLVQRLAANSAHTVFFPRPNLRHDINELIGIDIGKEPQRHTIVPEGIDLGVIDQAVLEAESLVFGGPASPALLELRDLLNALPAERRALPLLTSVGRLHRVKGMSTIVEAWAGSDLRHRTNLLIIGGNLQDPSADEREQLQLINGTLSPEVQSQEGLLIAGHRPNDTVARWIAATRTGIPGFAGPNGVYVCGSLKEEFGIALLEAMATGLLVVAPDAGGPATYVEQGRTGFLTTTWDTALLAGAINDALVCAANEVTDTRALYSRSVVQDRFTIEAMAHTLNQVYSNVHQNDVQLRRELMASA</sequence>
<evidence type="ECO:0000313" key="4">
    <source>
        <dbReference type="EMBL" id="PXA65087.1"/>
    </source>
</evidence>
<accession>A0A2V3DQQ6</accession>
<dbReference type="Gene3D" id="3.40.50.2000">
    <property type="entry name" value="Glycogen Phosphorylase B"/>
    <property type="match status" value="2"/>
</dbReference>
<dbReference type="AlphaFoldDB" id="A0A2V3DQQ6"/>